<comment type="similarity">
    <text evidence="9">Belongs to the MurJ/MviN family.</text>
</comment>
<comment type="subcellular location">
    <subcellularLocation>
        <location evidence="1">Cell membrane</location>
        <topology evidence="1">Multi-pass membrane protein</topology>
    </subcellularLocation>
</comment>
<feature type="transmembrane region" description="Helical" evidence="10">
    <location>
        <begin position="41"/>
        <end position="67"/>
    </location>
</feature>
<evidence type="ECO:0000256" key="5">
    <source>
        <dbReference type="ARBA" id="ARBA00022984"/>
    </source>
</evidence>
<evidence type="ECO:0000256" key="7">
    <source>
        <dbReference type="ARBA" id="ARBA00023136"/>
    </source>
</evidence>
<dbReference type="PANTHER" id="PTHR47019">
    <property type="entry name" value="LIPID II FLIPPASE MURJ"/>
    <property type="match status" value="1"/>
</dbReference>
<keyword evidence="2" id="KW-1003">Cell membrane</keyword>
<dbReference type="Proteomes" id="UP000250870">
    <property type="component" value="Unassembled WGS sequence"/>
</dbReference>
<feature type="transmembrane region" description="Helical" evidence="10">
    <location>
        <begin position="401"/>
        <end position="422"/>
    </location>
</feature>
<feature type="transmembrane region" description="Helical" evidence="10">
    <location>
        <begin position="463"/>
        <end position="484"/>
    </location>
</feature>
<evidence type="ECO:0000256" key="1">
    <source>
        <dbReference type="ARBA" id="ARBA00004651"/>
    </source>
</evidence>
<evidence type="ECO:0000256" key="2">
    <source>
        <dbReference type="ARBA" id="ARBA00022475"/>
    </source>
</evidence>
<dbReference type="GO" id="GO:0009252">
    <property type="term" value="P:peptidoglycan biosynthetic process"/>
    <property type="evidence" value="ECO:0007669"/>
    <property type="project" value="UniProtKB-KW"/>
</dbReference>
<feature type="transmembrane region" description="Helical" evidence="10">
    <location>
        <begin position="264"/>
        <end position="283"/>
    </location>
</feature>
<evidence type="ECO:0000256" key="4">
    <source>
        <dbReference type="ARBA" id="ARBA00022960"/>
    </source>
</evidence>
<feature type="transmembrane region" description="Helical" evidence="10">
    <location>
        <begin position="434"/>
        <end position="457"/>
    </location>
</feature>
<proteinExistence type="inferred from homology"/>
<feature type="transmembrane region" description="Helical" evidence="10">
    <location>
        <begin position="179"/>
        <end position="203"/>
    </location>
</feature>
<reference evidence="11 12" key="1">
    <citation type="journal article" date="2018" name="Int. J. Syst. Evol. Microbiol.">
        <title>Whole-genome-based revisit of Photorhabdus phylogeny: proposal for the elevation of most Photorhabdus subspecies to the species level and description of one novel species Photorhabdus bodei sp. nov., and one novel subspecies Photorhabdus laumondii subsp. clarkei subsp. nov.</title>
        <authorList>
            <person name="Machado R.A.R."/>
            <person name="Wuthrich D."/>
            <person name="Kuhnert P."/>
            <person name="Arce C.C.M."/>
            <person name="Thonen L."/>
            <person name="Ruiz C."/>
            <person name="Zhang X."/>
            <person name="Robert C.A.M."/>
            <person name="Karimi J."/>
            <person name="Kamali S."/>
            <person name="Ma J."/>
            <person name="Bruggmann R."/>
            <person name="Erb M."/>
        </authorList>
    </citation>
    <scope>NUCLEOTIDE SEQUENCE [LARGE SCALE GENOMIC DNA]</scope>
    <source>
        <strain evidence="11 12">BOJ-47</strain>
    </source>
</reference>
<dbReference type="EMBL" id="NSCI01000008">
    <property type="protein sequence ID" value="RAW91532.1"/>
    <property type="molecule type" value="Genomic_DNA"/>
</dbReference>
<feature type="transmembrane region" description="Helical" evidence="10">
    <location>
        <begin position="351"/>
        <end position="370"/>
    </location>
</feature>
<keyword evidence="7 10" id="KW-0472">Membrane</keyword>
<gene>
    <name evidence="11" type="ORF">CKY01_08195</name>
</gene>
<feature type="transmembrane region" description="Helical" evidence="10">
    <location>
        <begin position="79"/>
        <end position="103"/>
    </location>
</feature>
<evidence type="ECO:0000256" key="10">
    <source>
        <dbReference type="SAM" id="Phobius"/>
    </source>
</evidence>
<accession>A0A329VIL8</accession>
<feature type="transmembrane region" description="Helical" evidence="10">
    <location>
        <begin position="154"/>
        <end position="173"/>
    </location>
</feature>
<name>A0A329VIL8_9GAMM</name>
<feature type="transmembrane region" description="Helical" evidence="10">
    <location>
        <begin position="123"/>
        <end position="147"/>
    </location>
</feature>
<evidence type="ECO:0000256" key="3">
    <source>
        <dbReference type="ARBA" id="ARBA00022692"/>
    </source>
</evidence>
<comment type="caution">
    <text evidence="11">The sequence shown here is derived from an EMBL/GenBank/DDBJ whole genome shotgun (WGS) entry which is preliminary data.</text>
</comment>
<dbReference type="InterPro" id="IPR051050">
    <property type="entry name" value="Lipid_II_flippase_MurJ/MviN"/>
</dbReference>
<dbReference type="GO" id="GO:0015648">
    <property type="term" value="F:lipid-linked peptidoglycan transporter activity"/>
    <property type="evidence" value="ECO:0007669"/>
    <property type="project" value="TreeGrafter"/>
</dbReference>
<feature type="transmembrane region" description="Helical" evidence="10">
    <location>
        <begin position="224"/>
        <end position="244"/>
    </location>
</feature>
<evidence type="ECO:0008006" key="13">
    <source>
        <dbReference type="Google" id="ProtNLM"/>
    </source>
</evidence>
<dbReference type="RefSeq" id="WP_113025357.1">
    <property type="nucleotide sequence ID" value="NZ_CAWNWQ010000008.1"/>
</dbReference>
<dbReference type="GO" id="GO:0008360">
    <property type="term" value="P:regulation of cell shape"/>
    <property type="evidence" value="ECO:0007669"/>
    <property type="project" value="UniProtKB-KW"/>
</dbReference>
<dbReference type="GO" id="GO:0005886">
    <property type="term" value="C:plasma membrane"/>
    <property type="evidence" value="ECO:0007669"/>
    <property type="project" value="UniProtKB-SubCell"/>
</dbReference>
<evidence type="ECO:0000256" key="9">
    <source>
        <dbReference type="ARBA" id="ARBA00061532"/>
    </source>
</evidence>
<comment type="function">
    <text evidence="8">Involved in peptidoglycan biosynthesis. Transports lipid-linked peptidoglycan precursors from the inner to the outer leaflet of the cytoplasmic membrane.</text>
</comment>
<keyword evidence="6 10" id="KW-1133">Transmembrane helix</keyword>
<dbReference type="Pfam" id="PF03023">
    <property type="entry name" value="MurJ"/>
    <property type="match status" value="1"/>
</dbReference>
<keyword evidence="3 10" id="KW-0812">Transmembrane</keyword>
<keyword evidence="4" id="KW-0133">Cell shape</keyword>
<evidence type="ECO:0000313" key="12">
    <source>
        <dbReference type="Proteomes" id="UP000250870"/>
    </source>
</evidence>
<sequence>MSKLVLSGVIVSFGLFIGRISGFFRETFIASHYGASELTDLTILLLTTPDILVNLLVGGALGMALIPEFKRITENEAKILYRQVMLLLLLSFSLLTIILITFSRKIMLSLAPGISENMINISLHYFRISLISIPLTVAAGITTAYLNYKEYFGLPAYGTLIFNIIIIIFLYSSTTENTIYILQILSSGIIVASLFRWLILVLYSKTSLISSNCFKSLYINRELLKRYFYGVINGGIIFLIPVLVRAMASNSGEGILSLANYSLKLIDFPLGVVLTVFSIIFFPKLSESYNNENKEEFDEILRKILIAVIAISIGIFIPLYFLSNNFIALIYDWGNLTHEQLTIIDNIFKAALIYLPFQGINVLLITAFAARHDTLTPLLISSIIVIIFFLFNLTYDNDIYTVINYMVLSYVLMTIFLSLLLRFKQKVLIFNKKLIIEIAKISLLTLPYCLIVSSNILSNLNTLITLVITIVIGIIFISLCFLISEDFKQAIKFR</sequence>
<evidence type="ECO:0000256" key="8">
    <source>
        <dbReference type="ARBA" id="ARBA00060041"/>
    </source>
</evidence>
<evidence type="ECO:0000313" key="11">
    <source>
        <dbReference type="EMBL" id="RAW91532.1"/>
    </source>
</evidence>
<dbReference type="PANTHER" id="PTHR47019:SF1">
    <property type="entry name" value="LIPID II FLIPPASE MURJ"/>
    <property type="match status" value="1"/>
</dbReference>
<dbReference type="GO" id="GO:0034204">
    <property type="term" value="P:lipid translocation"/>
    <property type="evidence" value="ECO:0007669"/>
    <property type="project" value="TreeGrafter"/>
</dbReference>
<organism evidence="11 12">
    <name type="scientific">Photorhabdus laumondii subsp. clarkei</name>
    <dbReference type="NCBI Taxonomy" id="2029685"/>
    <lineage>
        <taxon>Bacteria</taxon>
        <taxon>Pseudomonadati</taxon>
        <taxon>Pseudomonadota</taxon>
        <taxon>Gammaproteobacteria</taxon>
        <taxon>Enterobacterales</taxon>
        <taxon>Morganellaceae</taxon>
        <taxon>Photorhabdus</taxon>
    </lineage>
</organism>
<feature type="transmembrane region" description="Helical" evidence="10">
    <location>
        <begin position="304"/>
        <end position="331"/>
    </location>
</feature>
<dbReference type="PRINTS" id="PR01806">
    <property type="entry name" value="VIRFACTRMVIN"/>
</dbReference>
<evidence type="ECO:0000256" key="6">
    <source>
        <dbReference type="ARBA" id="ARBA00022989"/>
    </source>
</evidence>
<keyword evidence="5" id="KW-0573">Peptidoglycan synthesis</keyword>
<dbReference type="AlphaFoldDB" id="A0A329VIL8"/>
<feature type="transmembrane region" description="Helical" evidence="10">
    <location>
        <begin position="377"/>
        <end position="395"/>
    </location>
</feature>
<dbReference type="InterPro" id="IPR004268">
    <property type="entry name" value="MurJ"/>
</dbReference>
<protein>
    <recommendedName>
        <fullName evidence="13">Virulence factor MviN</fullName>
    </recommendedName>
</protein>